<dbReference type="OrthoDB" id="1452108at2"/>
<dbReference type="EMBL" id="CP011071">
    <property type="protein sequence ID" value="AKA36318.1"/>
    <property type="molecule type" value="Genomic_DNA"/>
</dbReference>
<keyword evidence="1" id="KW-0732">Signal</keyword>
<dbReference type="Proteomes" id="UP000032726">
    <property type="component" value="Chromosome"/>
</dbReference>
<feature type="chain" id="PRO_5002300380" evidence="1">
    <location>
        <begin position="22"/>
        <end position="175"/>
    </location>
</feature>
<organism evidence="2 3">
    <name type="scientific">Flagellimonas lutaonensis</name>
    <dbReference type="NCBI Taxonomy" id="516051"/>
    <lineage>
        <taxon>Bacteria</taxon>
        <taxon>Pseudomonadati</taxon>
        <taxon>Bacteroidota</taxon>
        <taxon>Flavobacteriia</taxon>
        <taxon>Flavobacteriales</taxon>
        <taxon>Flavobacteriaceae</taxon>
        <taxon>Flagellimonas</taxon>
    </lineage>
</organism>
<dbReference type="AlphaFoldDB" id="A0A0D5YWT7"/>
<accession>A0A0D5YWT7</accession>
<name>A0A0D5YWT7_9FLAO</name>
<protein>
    <submittedName>
        <fullName evidence="2">Uncharacterized protein</fullName>
    </submittedName>
</protein>
<dbReference type="STRING" id="516051.VC82_2763"/>
<keyword evidence="3" id="KW-1185">Reference proteome</keyword>
<feature type="signal peptide" evidence="1">
    <location>
        <begin position="1"/>
        <end position="21"/>
    </location>
</feature>
<proteinExistence type="predicted"/>
<dbReference type="HOGENOM" id="CLU_1530858_0_0_10"/>
<reference evidence="2 3" key="1">
    <citation type="submission" date="2015-03" db="EMBL/GenBank/DDBJ databases">
        <title>Complete genome sequence of Muricauda lutaonensis CC-HSB-11T, isolated from a coastal hot spring.</title>
        <authorList>
            <person name="Kim K.M."/>
        </authorList>
    </citation>
    <scope>NUCLEOTIDE SEQUENCE [LARGE SCALE GENOMIC DNA]</scope>
    <source>
        <strain evidence="2 3">CC-HSB-11</strain>
    </source>
</reference>
<sequence length="175" mass="20134">MKYYRTLLLSTALLFATGAIAQEAKQSKISEETTEKTYKVTMNDQVVENSVKIHTTRYHPVMLDETEKDQVNQSRIYPPKAVVKTVKIDRDADDAYDEVVKFSYITEDDKDFTLVSDEDSLLVAVEDGSNITILEDRAISKNDLNNPKKSYVFTTEDGKKIEFFIESFEYQKETM</sequence>
<dbReference type="RefSeq" id="WP_045802872.1">
    <property type="nucleotide sequence ID" value="NZ_CP011071.1"/>
</dbReference>
<gene>
    <name evidence="2" type="ORF">VC82_2763</name>
</gene>
<evidence type="ECO:0000313" key="3">
    <source>
        <dbReference type="Proteomes" id="UP000032726"/>
    </source>
</evidence>
<evidence type="ECO:0000256" key="1">
    <source>
        <dbReference type="SAM" id="SignalP"/>
    </source>
</evidence>
<dbReference type="KEGG" id="mlt:VC82_2763"/>
<evidence type="ECO:0000313" key="2">
    <source>
        <dbReference type="EMBL" id="AKA36318.1"/>
    </source>
</evidence>